<dbReference type="KEGG" id="rva:Rvan_2126"/>
<gene>
    <name evidence="2" type="ordered locus">Rvan_2126</name>
</gene>
<proteinExistence type="predicted"/>
<accession>E3I2J2</accession>
<keyword evidence="3" id="KW-1185">Reference proteome</keyword>
<reference evidence="3" key="1">
    <citation type="journal article" date="2011" name="J. Bacteriol.">
        <title>Genome sequences of eight morphologically diverse alphaproteobacteria.</title>
        <authorList>
            <consortium name="US DOE Joint Genome Institute"/>
            <person name="Brown P.J."/>
            <person name="Kysela D.T."/>
            <person name="Buechlein A."/>
            <person name="Hemmerich C."/>
            <person name="Brun Y.V."/>
        </authorList>
    </citation>
    <scope>NUCLEOTIDE SEQUENCE [LARGE SCALE GENOMIC DNA]</scope>
    <source>
        <strain evidence="3">ATCC 17100 / ATH 3.1.1 / DSM 162 / LMG 4299</strain>
    </source>
</reference>
<feature type="transmembrane region" description="Helical" evidence="1">
    <location>
        <begin position="58"/>
        <end position="78"/>
    </location>
</feature>
<feature type="transmembrane region" description="Helical" evidence="1">
    <location>
        <begin position="90"/>
        <end position="114"/>
    </location>
</feature>
<dbReference type="HOGENOM" id="CLU_109784_1_0_5"/>
<dbReference type="eggNOG" id="ENOG5032UJS">
    <property type="taxonomic scope" value="Bacteria"/>
</dbReference>
<feature type="transmembrane region" description="Helical" evidence="1">
    <location>
        <begin position="26"/>
        <end position="46"/>
    </location>
</feature>
<evidence type="ECO:0000313" key="3">
    <source>
        <dbReference type="Proteomes" id="UP000001399"/>
    </source>
</evidence>
<evidence type="ECO:0000313" key="2">
    <source>
        <dbReference type="EMBL" id="ADP71351.1"/>
    </source>
</evidence>
<keyword evidence="1" id="KW-0472">Membrane</keyword>
<evidence type="ECO:0000256" key="1">
    <source>
        <dbReference type="SAM" id="Phobius"/>
    </source>
</evidence>
<name>E3I2J2_RHOVT</name>
<dbReference type="Proteomes" id="UP000001399">
    <property type="component" value="Chromosome"/>
</dbReference>
<sequence>MAAAPQRDVGPKSKRAVLVHRARDELIQYLAVSTYLAVCFGALIFFKAAVLGSEGIEYQRFGLALAKALILGKFVLVLERLNIGNRVKSTGVLFADVLVKALLFTTLLLVLTVAEEVIVGHLNGQSVRDVLKGFAGGTMPEVLATVVLMFLVLVPYFAYRELAAALGEATFSQLLFKRQRLKRAQRPQRR</sequence>
<protein>
    <submittedName>
        <fullName evidence="2">Uncharacterized protein</fullName>
    </submittedName>
</protein>
<dbReference type="AlphaFoldDB" id="E3I2J2"/>
<dbReference type="EMBL" id="CP002292">
    <property type="protein sequence ID" value="ADP71351.1"/>
    <property type="molecule type" value="Genomic_DNA"/>
</dbReference>
<organism evidence="2 3">
    <name type="scientific">Rhodomicrobium vannielii (strain ATCC 17100 / DSM 162 / LMG 4299 / NCIMB 10020 / ATH 3.1.1)</name>
    <dbReference type="NCBI Taxonomy" id="648757"/>
    <lineage>
        <taxon>Bacteria</taxon>
        <taxon>Pseudomonadati</taxon>
        <taxon>Pseudomonadota</taxon>
        <taxon>Alphaproteobacteria</taxon>
        <taxon>Hyphomicrobiales</taxon>
        <taxon>Hyphomicrobiaceae</taxon>
        <taxon>Rhodomicrobium</taxon>
    </lineage>
</organism>
<feature type="transmembrane region" description="Helical" evidence="1">
    <location>
        <begin position="134"/>
        <end position="159"/>
    </location>
</feature>
<keyword evidence="1" id="KW-0812">Transmembrane</keyword>
<keyword evidence="1" id="KW-1133">Transmembrane helix</keyword>